<name>I5B271_9BACT</name>
<keyword evidence="4" id="KW-1185">Reference proteome</keyword>
<dbReference type="RefSeq" id="WP_004072823.1">
    <property type="nucleotide sequence ID" value="NZ_CM001488.1"/>
</dbReference>
<dbReference type="Pfam" id="PF01757">
    <property type="entry name" value="Acyl_transf_3"/>
    <property type="match status" value="1"/>
</dbReference>
<keyword evidence="3" id="KW-0012">Acyltransferase</keyword>
<keyword evidence="1" id="KW-0812">Transmembrane</keyword>
<feature type="transmembrane region" description="Helical" evidence="1">
    <location>
        <begin position="226"/>
        <end position="242"/>
    </location>
</feature>
<reference evidence="3 4" key="1">
    <citation type="submission" date="2011-09" db="EMBL/GenBank/DDBJ databases">
        <authorList>
            <consortium name="US DOE Joint Genome Institute (JGI-PGF)"/>
            <person name="Lucas S."/>
            <person name="Han J."/>
            <person name="Lapidus A."/>
            <person name="Cheng J.-F."/>
            <person name="Goodwin L."/>
            <person name="Pitluck S."/>
            <person name="Peters L."/>
            <person name="Land M.L."/>
            <person name="Hauser L."/>
            <person name="Orellana R."/>
            <person name="Lovley D."/>
            <person name="Woyke T.J."/>
        </authorList>
    </citation>
    <scope>NUCLEOTIDE SEQUENCE [LARGE SCALE GENOMIC DNA]</scope>
    <source>
        <strain evidence="3 4">2ac9</strain>
    </source>
</reference>
<evidence type="ECO:0000256" key="1">
    <source>
        <dbReference type="SAM" id="Phobius"/>
    </source>
</evidence>
<keyword evidence="3" id="KW-0808">Transferase</keyword>
<feature type="transmembrane region" description="Helical" evidence="1">
    <location>
        <begin position="36"/>
        <end position="56"/>
    </location>
</feature>
<feature type="transmembrane region" description="Helical" evidence="1">
    <location>
        <begin position="130"/>
        <end position="146"/>
    </location>
</feature>
<feature type="transmembrane region" description="Helical" evidence="1">
    <location>
        <begin position="12"/>
        <end position="30"/>
    </location>
</feature>
<evidence type="ECO:0000313" key="4">
    <source>
        <dbReference type="Proteomes" id="UP000005778"/>
    </source>
</evidence>
<dbReference type="OrthoDB" id="5459628at2"/>
<dbReference type="EMBL" id="CM001488">
    <property type="protein sequence ID" value="EIM63584.1"/>
    <property type="molecule type" value="Genomic_DNA"/>
</dbReference>
<dbReference type="eggNOG" id="COG1835">
    <property type="taxonomic scope" value="Bacteria"/>
</dbReference>
<accession>I5B271</accession>
<evidence type="ECO:0000259" key="2">
    <source>
        <dbReference type="Pfam" id="PF01757"/>
    </source>
</evidence>
<feature type="transmembrane region" description="Helical" evidence="1">
    <location>
        <begin position="158"/>
        <end position="190"/>
    </location>
</feature>
<dbReference type="AlphaFoldDB" id="I5B271"/>
<feature type="domain" description="Acyltransferase 3" evidence="2">
    <location>
        <begin position="13"/>
        <end position="300"/>
    </location>
</feature>
<dbReference type="STRING" id="879212.DespoDRAFT_01660"/>
<feature type="transmembrane region" description="Helical" evidence="1">
    <location>
        <begin position="254"/>
        <end position="272"/>
    </location>
</feature>
<proteinExistence type="predicted"/>
<sequence>MSPRIDQNTSRIFNLLKVLSIFMVMIGHFFKEYGLLWVPVAVGLLIFSFSSGYFTALKYTGDFSWKNYWKKKIERLGMSLLVVNFALLILFLIQGRSGIWSWYSIVNIAGLNGLLNWFRIPDPSPFGERMWFFTLLLIFYLCYPFLEKMNQKTFSVFTALFIAAAFLLSCNIIYGHALWLTACGFIIGVWAAKNAILLPPNISRITAIAIFTAMTAVNFIFNIKTLNFFFILFFSIFLIYACRDITVRDWVDKGAVFFSGCILEIYLIHGYFFMTPTHNRIIDFLLSLLTIILMAKILSMIASKLNHTFIKAST</sequence>
<protein>
    <submittedName>
        <fullName evidence="3">Acyltransferase family protein</fullName>
    </submittedName>
</protein>
<feature type="transmembrane region" description="Helical" evidence="1">
    <location>
        <begin position="76"/>
        <end position="93"/>
    </location>
</feature>
<gene>
    <name evidence="3" type="ORF">DespoDRAFT_01660</name>
</gene>
<organism evidence="3 4">
    <name type="scientific">Desulfobacter postgatei 2ac9</name>
    <dbReference type="NCBI Taxonomy" id="879212"/>
    <lineage>
        <taxon>Bacteria</taxon>
        <taxon>Pseudomonadati</taxon>
        <taxon>Thermodesulfobacteriota</taxon>
        <taxon>Desulfobacteria</taxon>
        <taxon>Desulfobacterales</taxon>
        <taxon>Desulfobacteraceae</taxon>
        <taxon>Desulfobacter</taxon>
    </lineage>
</organism>
<evidence type="ECO:0000313" key="3">
    <source>
        <dbReference type="EMBL" id="EIM63584.1"/>
    </source>
</evidence>
<keyword evidence="1" id="KW-1133">Transmembrane helix</keyword>
<keyword evidence="1" id="KW-0472">Membrane</keyword>
<feature type="transmembrane region" description="Helical" evidence="1">
    <location>
        <begin position="284"/>
        <end position="302"/>
    </location>
</feature>
<dbReference type="HOGENOM" id="CLU_825698_0_0_7"/>
<dbReference type="GO" id="GO:0016747">
    <property type="term" value="F:acyltransferase activity, transferring groups other than amino-acyl groups"/>
    <property type="evidence" value="ECO:0007669"/>
    <property type="project" value="InterPro"/>
</dbReference>
<dbReference type="InterPro" id="IPR002656">
    <property type="entry name" value="Acyl_transf_3_dom"/>
</dbReference>
<dbReference type="Proteomes" id="UP000005778">
    <property type="component" value="Chromosome"/>
</dbReference>
<reference evidence="3 4" key="2">
    <citation type="submission" date="2012-02" db="EMBL/GenBank/DDBJ databases">
        <title>Improved High-Quality Draft sequence of Desulfobacter postgatei 2ac9.</title>
        <authorList>
            <consortium name="US DOE Joint Genome Institute"/>
            <person name="Lucas S."/>
            <person name="Han J."/>
            <person name="Lapidus A."/>
            <person name="Cheng J.-F."/>
            <person name="Goodwin L."/>
            <person name="Pitluck S."/>
            <person name="Peters L."/>
            <person name="Ovchinnikova G."/>
            <person name="Held B."/>
            <person name="Detter J.C."/>
            <person name="Han C."/>
            <person name="Tapia R."/>
            <person name="Land M."/>
            <person name="Hauser L."/>
            <person name="Kyrpides N."/>
            <person name="Ivanova N."/>
            <person name="Pagani I."/>
            <person name="Orellana R."/>
            <person name="Lovley D."/>
            <person name="Woyke T."/>
        </authorList>
    </citation>
    <scope>NUCLEOTIDE SEQUENCE [LARGE SCALE GENOMIC DNA]</scope>
    <source>
        <strain evidence="3 4">2ac9</strain>
    </source>
</reference>